<comment type="caution">
    <text evidence="1">The sequence shown here is derived from an EMBL/GenBank/DDBJ whole genome shotgun (WGS) entry which is preliminary data.</text>
</comment>
<proteinExistence type="predicted"/>
<name>A0A0J1BMQ1_RHOIS</name>
<sequence length="62" mass="6455">MDRHGGCNFVLARAMNCTREVALLAGSRRGVAPYHFLHAGTHGCPAGAVGFQGRTAGRVGSM</sequence>
<evidence type="ECO:0000313" key="1">
    <source>
        <dbReference type="EMBL" id="KLU07801.1"/>
    </source>
</evidence>
<reference evidence="1" key="1">
    <citation type="submission" date="2015-05" db="EMBL/GenBank/DDBJ databases">
        <title>Permanent draft genome of Rhodopirellula islandicus K833.</title>
        <authorList>
            <person name="Kizina J."/>
            <person name="Richter M."/>
            <person name="Glockner F.O."/>
            <person name="Harder J."/>
        </authorList>
    </citation>
    <scope>NUCLEOTIDE SEQUENCE [LARGE SCALE GENOMIC DNA]</scope>
    <source>
        <strain evidence="1">K833</strain>
    </source>
</reference>
<dbReference type="AlphaFoldDB" id="A0A0J1BMQ1"/>
<gene>
    <name evidence="1" type="ORF">RISK_000174</name>
</gene>
<dbReference type="Proteomes" id="UP000036367">
    <property type="component" value="Unassembled WGS sequence"/>
</dbReference>
<dbReference type="STRING" id="595434.RISK_000174"/>
<organism evidence="1 2">
    <name type="scientific">Rhodopirellula islandica</name>
    <dbReference type="NCBI Taxonomy" id="595434"/>
    <lineage>
        <taxon>Bacteria</taxon>
        <taxon>Pseudomonadati</taxon>
        <taxon>Planctomycetota</taxon>
        <taxon>Planctomycetia</taxon>
        <taxon>Pirellulales</taxon>
        <taxon>Pirellulaceae</taxon>
        <taxon>Rhodopirellula</taxon>
    </lineage>
</organism>
<evidence type="ECO:0000313" key="2">
    <source>
        <dbReference type="Proteomes" id="UP000036367"/>
    </source>
</evidence>
<dbReference type="EMBL" id="LECT01000002">
    <property type="protein sequence ID" value="KLU07801.1"/>
    <property type="molecule type" value="Genomic_DNA"/>
</dbReference>
<accession>A0A0J1BMQ1</accession>
<protein>
    <submittedName>
        <fullName evidence="1">Uncharacterized protein</fullName>
    </submittedName>
</protein>
<keyword evidence="2" id="KW-1185">Reference proteome</keyword>
<dbReference type="PATRIC" id="fig|595434.4.peg.167"/>